<dbReference type="Proteomes" id="UP000077671">
    <property type="component" value="Unassembled WGS sequence"/>
</dbReference>
<name>A0A177U674_9BASI</name>
<sequence length="104" mass="10735">MTDGSRCYWGPRISEPHASSPQDGSTSAPGSMVDSAPVAVSALCPFSFTFGMGPTLPAVRLLVAPPTGADACRPQLRKDSDVLRLASISGLERDPLAALGTSFS</sequence>
<evidence type="ECO:0000313" key="5">
    <source>
        <dbReference type="Proteomes" id="UP000836402"/>
    </source>
</evidence>
<feature type="compositionally biased region" description="Polar residues" evidence="1">
    <location>
        <begin position="17"/>
        <end position="29"/>
    </location>
</feature>
<proteinExistence type="predicted"/>
<evidence type="ECO:0000256" key="1">
    <source>
        <dbReference type="SAM" id="MobiDB-lite"/>
    </source>
</evidence>
<protein>
    <submittedName>
        <fullName evidence="3">Uncharacterized protein</fullName>
    </submittedName>
</protein>
<feature type="region of interest" description="Disordered" evidence="1">
    <location>
        <begin position="1"/>
        <end position="33"/>
    </location>
</feature>
<reference evidence="3" key="1">
    <citation type="submission" date="2016-04" db="EMBL/GenBank/DDBJ databases">
        <authorList>
            <person name="Nguyen H.D."/>
            <person name="Kesanakurti P."/>
            <person name="Cullis J."/>
            <person name="Levesque C.A."/>
            <person name="Hambleton S."/>
        </authorList>
    </citation>
    <scope>NUCLEOTIDE SEQUENCE</scope>
    <source>
        <strain evidence="3">DAOMC 238032</strain>
    </source>
</reference>
<evidence type="ECO:0000313" key="2">
    <source>
        <dbReference type="EMBL" id="CAD6913177.1"/>
    </source>
</evidence>
<organism evidence="3 4">
    <name type="scientific">Tilletia caries</name>
    <name type="common">wheat bunt fungus</name>
    <dbReference type="NCBI Taxonomy" id="13290"/>
    <lineage>
        <taxon>Eukaryota</taxon>
        <taxon>Fungi</taxon>
        <taxon>Dikarya</taxon>
        <taxon>Basidiomycota</taxon>
        <taxon>Ustilaginomycotina</taxon>
        <taxon>Exobasidiomycetes</taxon>
        <taxon>Tilletiales</taxon>
        <taxon>Tilletiaceae</taxon>
        <taxon>Tilletia</taxon>
    </lineage>
</organism>
<reference evidence="3" key="2">
    <citation type="journal article" date="2019" name="IMA Fungus">
        <title>Genome sequencing and comparison of five Tilletia species to identify candidate genes for the detection of regulated species infecting wheat.</title>
        <authorList>
            <person name="Nguyen H.D.T."/>
            <person name="Sultana T."/>
            <person name="Kesanakurti P."/>
            <person name="Hambleton S."/>
        </authorList>
    </citation>
    <scope>NUCLEOTIDE SEQUENCE</scope>
    <source>
        <strain evidence="3">DAOMC 238032</strain>
    </source>
</reference>
<dbReference type="EMBL" id="CAJHJG010001536">
    <property type="protein sequence ID" value="CAD6913177.1"/>
    <property type="molecule type" value="Genomic_DNA"/>
</dbReference>
<dbReference type="Proteomes" id="UP000836402">
    <property type="component" value="Unassembled WGS sequence"/>
</dbReference>
<dbReference type="EMBL" id="LWDD02001461">
    <property type="protein sequence ID" value="KAE8247942.1"/>
    <property type="molecule type" value="Genomic_DNA"/>
</dbReference>
<dbReference type="AlphaFoldDB" id="A0A177U674"/>
<reference evidence="2" key="3">
    <citation type="submission" date="2020-10" db="EMBL/GenBank/DDBJ databases">
        <authorList>
            <person name="Sedaghatjoo S."/>
        </authorList>
    </citation>
    <scope>NUCLEOTIDE SEQUENCE</scope>
    <source>
        <strain evidence="2">AZH3</strain>
    </source>
</reference>
<keyword evidence="5" id="KW-1185">Reference proteome</keyword>
<evidence type="ECO:0000313" key="3">
    <source>
        <dbReference type="EMBL" id="KAE8247942.1"/>
    </source>
</evidence>
<accession>A0A177U674</accession>
<comment type="caution">
    <text evidence="3">The sequence shown here is derived from an EMBL/GenBank/DDBJ whole genome shotgun (WGS) entry which is preliminary data.</text>
</comment>
<gene>
    <name evidence="3" type="ORF">A4X03_0g6917</name>
    <name evidence="2" type="ORF">JKIAZH3_G9421</name>
</gene>
<evidence type="ECO:0000313" key="4">
    <source>
        <dbReference type="Proteomes" id="UP000077671"/>
    </source>
</evidence>